<evidence type="ECO:0000256" key="2">
    <source>
        <dbReference type="ARBA" id="ARBA00012438"/>
    </source>
</evidence>
<keyword evidence="8" id="KW-0067">ATP-binding</keyword>
<evidence type="ECO:0000259" key="10">
    <source>
        <dbReference type="SMART" id="SM00911"/>
    </source>
</evidence>
<dbReference type="RefSeq" id="WP_166468421.1">
    <property type="nucleotide sequence ID" value="NZ_CP050066.2"/>
</dbReference>
<dbReference type="EC" id="2.7.13.3" evidence="2"/>
<keyword evidence="7" id="KW-0418">Kinase</keyword>
<dbReference type="Pfam" id="PF01590">
    <property type="entry name" value="GAF"/>
    <property type="match status" value="2"/>
</dbReference>
<organism evidence="11 12">
    <name type="scientific">Bradyrhizobium symbiodeficiens</name>
    <dbReference type="NCBI Taxonomy" id="1404367"/>
    <lineage>
        <taxon>Bacteria</taxon>
        <taxon>Pseudomonadati</taxon>
        <taxon>Pseudomonadota</taxon>
        <taxon>Alphaproteobacteria</taxon>
        <taxon>Hyphomicrobiales</taxon>
        <taxon>Nitrobacteraceae</taxon>
        <taxon>Bradyrhizobium</taxon>
    </lineage>
</organism>
<reference evidence="11 12" key="1">
    <citation type="journal article" date="2020" name="Int. J. Syst. Evol. Microbiol.">
        <title>Description and complete genome sequences of Bradyrhizobium symbiodeficiens sp. nov., a non-symbiotic bacterium associated with legumes native to Canada.</title>
        <authorList>
            <person name="Bromfield E.S.P."/>
            <person name="Cloutier S."/>
            <person name="Nguyen H.D.T."/>
        </authorList>
    </citation>
    <scope>NUCLEOTIDE SEQUENCE [LARGE SCALE GENOMIC DNA]</scope>
    <source>
        <strain evidence="11 12">101S1MB</strain>
    </source>
</reference>
<dbReference type="Pfam" id="PF13188">
    <property type="entry name" value="PAS_8"/>
    <property type="match status" value="1"/>
</dbReference>
<dbReference type="PANTHER" id="PTHR43102">
    <property type="entry name" value="SLR1143 PROTEIN"/>
    <property type="match status" value="1"/>
</dbReference>
<dbReference type="InterPro" id="IPR011102">
    <property type="entry name" value="Sig_transdc_His_kinase_HWE"/>
</dbReference>
<feature type="domain" description="GAF" evidence="9">
    <location>
        <begin position="33"/>
        <end position="177"/>
    </location>
</feature>
<evidence type="ECO:0000256" key="5">
    <source>
        <dbReference type="ARBA" id="ARBA00022679"/>
    </source>
</evidence>
<dbReference type="EMBL" id="CP050066">
    <property type="protein sequence ID" value="QIP08206.1"/>
    <property type="molecule type" value="Genomic_DNA"/>
</dbReference>
<dbReference type="PANTHER" id="PTHR43102:SF2">
    <property type="entry name" value="GAF DOMAIN-CONTAINING PROTEIN"/>
    <property type="match status" value="1"/>
</dbReference>
<evidence type="ECO:0000256" key="7">
    <source>
        <dbReference type="ARBA" id="ARBA00022777"/>
    </source>
</evidence>
<comment type="catalytic activity">
    <reaction evidence="1">
        <text>ATP + protein L-histidine = ADP + protein N-phospho-L-histidine.</text>
        <dbReference type="EC" id="2.7.13.3"/>
    </reaction>
</comment>
<dbReference type="SMART" id="SM00065">
    <property type="entry name" value="GAF"/>
    <property type="match status" value="2"/>
</dbReference>
<feature type="domain" description="Signal transduction histidine kinase HWE region" evidence="10">
    <location>
        <begin position="494"/>
        <end position="573"/>
    </location>
</feature>
<dbReference type="Gene3D" id="3.30.450.20">
    <property type="entry name" value="PAS domain"/>
    <property type="match status" value="1"/>
</dbReference>
<evidence type="ECO:0000256" key="1">
    <source>
        <dbReference type="ARBA" id="ARBA00000085"/>
    </source>
</evidence>
<evidence type="ECO:0000256" key="8">
    <source>
        <dbReference type="ARBA" id="ARBA00022840"/>
    </source>
</evidence>
<dbReference type="SUPFAM" id="SSF55781">
    <property type="entry name" value="GAF domain-like"/>
    <property type="match status" value="2"/>
</dbReference>
<sequence>MNVSPARSQSGQANWDERDRLAALDRYGILDTPRESEFDDIVRLAADTFGAPIAVVNLIASGRQWFKAEVGIGARELPLDVSICAHAILQNDTMVIPDTRLDERFIRNPLVTATNGLRFYAGALLKTEQGLPLGTLCVLDREPRPQGITDHQRLTLEVLARLVMTQLEMRRVIGLQHAHGTQLEAEMRQRHNAETARRLADDRYRSLFNSLDAGFCIVEVAFDTSGAATDYRFLEINPAFVRQTGLIDAEGKWMRELAPNHEQHWFDVYGQVAITGEAVRFENPAKALNDRWYDVHAFRVGDVDAHLVAILFNDITERRRSELRRNALLSLGDRLRSRATIPEITGAAAEIVGRTLGAIRVGFCRVDPAGEYVTIENDWCAEGYDSLAGRHRVSDYGNLTAVLTGNQPIIIGDVLASSLPGPRRDWLLRLGVRSLAIIPRRDHDGSTVLFFAHGAEPRDWGTEDLTFLRNAGDRIAASVARLEAEALQAVLNLELSHRMKNTLAMVMAIARQTLRSIPDQAPVEAFNARLQALSTAHMTLMQQRWSEAKIFDVVKSVLGTMEGIERFDLDGPAVNLGARATLSMSLLLHELSTNAIKYGALSEPAGRVAVSWTVLDDQLTLSWREIGGPAAIPPTRKGFGSRLINMGLIGTGGVELRYLPTGFEADFSAPLSQVQQP</sequence>
<evidence type="ECO:0000259" key="9">
    <source>
        <dbReference type="SMART" id="SM00065"/>
    </source>
</evidence>
<evidence type="ECO:0000256" key="4">
    <source>
        <dbReference type="ARBA" id="ARBA00022553"/>
    </source>
</evidence>
<proteinExistence type="predicted"/>
<gene>
    <name evidence="11" type="ORF">HAV00_18905</name>
</gene>
<dbReference type="SUPFAM" id="SSF55785">
    <property type="entry name" value="PYP-like sensor domain (PAS domain)"/>
    <property type="match status" value="1"/>
</dbReference>
<evidence type="ECO:0000256" key="3">
    <source>
        <dbReference type="ARBA" id="ARBA00021740"/>
    </source>
</evidence>
<dbReference type="InterPro" id="IPR035965">
    <property type="entry name" value="PAS-like_dom_sf"/>
</dbReference>
<keyword evidence="6" id="KW-0547">Nucleotide-binding</keyword>
<evidence type="ECO:0000256" key="6">
    <source>
        <dbReference type="ARBA" id="ARBA00022741"/>
    </source>
</evidence>
<dbReference type="GO" id="GO:0004673">
    <property type="term" value="F:protein histidine kinase activity"/>
    <property type="evidence" value="ECO:0007669"/>
    <property type="project" value="UniProtKB-EC"/>
</dbReference>
<evidence type="ECO:0000313" key="12">
    <source>
        <dbReference type="Proteomes" id="UP000500895"/>
    </source>
</evidence>
<dbReference type="InterPro" id="IPR003018">
    <property type="entry name" value="GAF"/>
</dbReference>
<evidence type="ECO:0000313" key="11">
    <source>
        <dbReference type="EMBL" id="QIP08206.1"/>
    </source>
</evidence>
<keyword evidence="5" id="KW-0808">Transferase</keyword>
<dbReference type="GO" id="GO:0005524">
    <property type="term" value="F:ATP binding"/>
    <property type="evidence" value="ECO:0007669"/>
    <property type="project" value="UniProtKB-KW"/>
</dbReference>
<protein>
    <recommendedName>
        <fullName evidence="3">Blue-light-activated histidine kinase</fullName>
        <ecNumber evidence="2">2.7.13.3</ecNumber>
    </recommendedName>
</protein>
<feature type="domain" description="GAF" evidence="9">
    <location>
        <begin position="340"/>
        <end position="489"/>
    </location>
</feature>
<dbReference type="InterPro" id="IPR036890">
    <property type="entry name" value="HATPase_C_sf"/>
</dbReference>
<dbReference type="Gene3D" id="3.30.565.10">
    <property type="entry name" value="Histidine kinase-like ATPase, C-terminal domain"/>
    <property type="match status" value="1"/>
</dbReference>
<dbReference type="AlphaFoldDB" id="A0A6G9A7A3"/>
<name>A0A6G9A7A3_9BRAD</name>
<dbReference type="Proteomes" id="UP000500895">
    <property type="component" value="Chromosome"/>
</dbReference>
<dbReference type="SMART" id="SM00911">
    <property type="entry name" value="HWE_HK"/>
    <property type="match status" value="1"/>
</dbReference>
<dbReference type="Pfam" id="PF07536">
    <property type="entry name" value="HWE_HK"/>
    <property type="match status" value="1"/>
</dbReference>
<dbReference type="InterPro" id="IPR029016">
    <property type="entry name" value="GAF-like_dom_sf"/>
</dbReference>
<keyword evidence="4" id="KW-0597">Phosphoprotein</keyword>
<dbReference type="Gene3D" id="3.30.450.40">
    <property type="match status" value="2"/>
</dbReference>
<dbReference type="InterPro" id="IPR000014">
    <property type="entry name" value="PAS"/>
</dbReference>
<accession>A0A6G9A7A3</accession>